<keyword evidence="2" id="KW-0169">Cobalamin biosynthesis</keyword>
<reference evidence="7 8" key="1">
    <citation type="journal article" date="2022" name="Microbiol. Resour. Announc.">
        <title>Complete Genome Sequence of the Hyperthermophilic and Acidophilic Archaeon Saccharolobus caldissimus Strain HS-3T.</title>
        <authorList>
            <person name="Sakai H.D."/>
            <person name="Kurosawa N."/>
        </authorList>
    </citation>
    <scope>NUCLEOTIDE SEQUENCE [LARGE SCALE GENOMIC DNA]</scope>
    <source>
        <strain evidence="7 8">JCM32116</strain>
    </source>
</reference>
<dbReference type="Gene3D" id="3.30.950.10">
    <property type="entry name" value="Methyltransferase, Cobalt-precorrin-4 Transmethylase, Domain 2"/>
    <property type="match status" value="1"/>
</dbReference>
<dbReference type="Proteomes" id="UP001319921">
    <property type="component" value="Chromosome"/>
</dbReference>
<dbReference type="NCBIfam" id="NF004455">
    <property type="entry name" value="PRK05787.1-3"/>
    <property type="match status" value="1"/>
</dbReference>
<evidence type="ECO:0000259" key="6">
    <source>
        <dbReference type="Pfam" id="PF00590"/>
    </source>
</evidence>
<accession>A0AAQ4CU63</accession>
<dbReference type="Pfam" id="PF00590">
    <property type="entry name" value="TP_methylase"/>
    <property type="match status" value="1"/>
</dbReference>
<dbReference type="AlphaFoldDB" id="A0AAQ4CU63"/>
<keyword evidence="4" id="KW-0808">Transferase</keyword>
<dbReference type="Gene3D" id="3.40.1010.10">
    <property type="entry name" value="Cobalt-precorrin-4 Transmethylase, Domain 1"/>
    <property type="match status" value="1"/>
</dbReference>
<organism evidence="7 8">
    <name type="scientific">Saccharolobus caldissimus</name>
    <dbReference type="NCBI Taxonomy" id="1702097"/>
    <lineage>
        <taxon>Archaea</taxon>
        <taxon>Thermoproteota</taxon>
        <taxon>Thermoprotei</taxon>
        <taxon>Sulfolobales</taxon>
        <taxon>Sulfolobaceae</taxon>
        <taxon>Saccharolobus</taxon>
    </lineage>
</organism>
<evidence type="ECO:0000313" key="7">
    <source>
        <dbReference type="EMBL" id="BDB99344.1"/>
    </source>
</evidence>
<dbReference type="GO" id="GO:0032259">
    <property type="term" value="P:methylation"/>
    <property type="evidence" value="ECO:0007669"/>
    <property type="project" value="UniProtKB-KW"/>
</dbReference>
<dbReference type="InterPro" id="IPR035996">
    <property type="entry name" value="4pyrrol_Methylase_sf"/>
</dbReference>
<dbReference type="CDD" id="cd11644">
    <property type="entry name" value="Precorrin-6Y-MT"/>
    <property type="match status" value="1"/>
</dbReference>
<dbReference type="EMBL" id="AP025226">
    <property type="protein sequence ID" value="BDB99344.1"/>
    <property type="molecule type" value="Genomic_DNA"/>
</dbReference>
<dbReference type="GeneID" id="68867085"/>
<evidence type="ECO:0000256" key="4">
    <source>
        <dbReference type="ARBA" id="ARBA00022679"/>
    </source>
</evidence>
<dbReference type="InterPro" id="IPR050714">
    <property type="entry name" value="Cobalamin_biosynth_MTase"/>
</dbReference>
<evidence type="ECO:0000256" key="2">
    <source>
        <dbReference type="ARBA" id="ARBA00022573"/>
    </source>
</evidence>
<dbReference type="RefSeq" id="WP_229569662.1">
    <property type="nucleotide sequence ID" value="NZ_AP025226.1"/>
</dbReference>
<dbReference type="GO" id="GO:0008276">
    <property type="term" value="F:protein methyltransferase activity"/>
    <property type="evidence" value="ECO:0007669"/>
    <property type="project" value="InterPro"/>
</dbReference>
<evidence type="ECO:0000256" key="3">
    <source>
        <dbReference type="ARBA" id="ARBA00022603"/>
    </source>
</evidence>
<dbReference type="NCBIfam" id="TIGR02467">
    <property type="entry name" value="CbiE"/>
    <property type="match status" value="1"/>
</dbReference>
<evidence type="ECO:0000313" key="8">
    <source>
        <dbReference type="Proteomes" id="UP001319921"/>
    </source>
</evidence>
<dbReference type="InterPro" id="IPR014776">
    <property type="entry name" value="4pyrrole_Mease_sub2"/>
</dbReference>
<evidence type="ECO:0000256" key="5">
    <source>
        <dbReference type="ARBA" id="ARBA00022691"/>
    </source>
</evidence>
<dbReference type="GO" id="GO:0009236">
    <property type="term" value="P:cobalamin biosynthetic process"/>
    <property type="evidence" value="ECO:0007669"/>
    <property type="project" value="UniProtKB-KW"/>
</dbReference>
<sequence>MVVYVVGVGPGDPEYLTLKGYKAIRDSRVIVGWKSVIDRFSQILNGKEVIVLNYKNETEQLAKAIEMGKTENIAILNHGDPSVSDWQFVEKIRNLCADKGVKIEIISGVSSLNIALAKLGLDMNFVGFVTLHARGDNYRMLNDIINILKMNRVAIVIPEPYRDGPQRLAKFLYERNVNCRVIVFEKLTYDDEKVKQYDNLVSLINETYQFSDLVIMAIFLK</sequence>
<proteinExistence type="predicted"/>
<feature type="domain" description="Tetrapyrrole methylase" evidence="6">
    <location>
        <begin position="3"/>
        <end position="195"/>
    </location>
</feature>
<dbReference type="PANTHER" id="PTHR43182:SF1">
    <property type="entry name" value="COBALT-PRECORRIN-7 C(5)-METHYLTRANSFERASE"/>
    <property type="match status" value="1"/>
</dbReference>
<dbReference type="InterPro" id="IPR014777">
    <property type="entry name" value="4pyrrole_Mease_sub1"/>
</dbReference>
<keyword evidence="8" id="KW-1185">Reference proteome</keyword>
<dbReference type="KEGG" id="scas:SACC_23610"/>
<protein>
    <submittedName>
        <fullName evidence="7">Cobalt-precorrin-7 (C(5))-methyltransferase</fullName>
    </submittedName>
</protein>
<evidence type="ECO:0000256" key="1">
    <source>
        <dbReference type="ARBA" id="ARBA00004953"/>
    </source>
</evidence>
<keyword evidence="5" id="KW-0949">S-adenosyl-L-methionine</keyword>
<dbReference type="PANTHER" id="PTHR43182">
    <property type="entry name" value="COBALT-PRECORRIN-6B C(15)-METHYLTRANSFERASE (DECARBOXYLATING)"/>
    <property type="match status" value="1"/>
</dbReference>
<dbReference type="InterPro" id="IPR000878">
    <property type="entry name" value="4pyrrol_Mease"/>
</dbReference>
<comment type="pathway">
    <text evidence="1">Cofactor biosynthesis; adenosylcobalamin biosynthesis.</text>
</comment>
<dbReference type="SUPFAM" id="SSF53790">
    <property type="entry name" value="Tetrapyrrole methylase"/>
    <property type="match status" value="1"/>
</dbReference>
<dbReference type="InterPro" id="IPR012818">
    <property type="entry name" value="CbiE"/>
</dbReference>
<keyword evidence="3" id="KW-0489">Methyltransferase</keyword>
<gene>
    <name evidence="7" type="ORF">SACC_23610</name>
</gene>
<name>A0AAQ4CU63_9CREN</name>